<proteinExistence type="predicted"/>
<evidence type="ECO:0000313" key="2">
    <source>
        <dbReference type="Proteomes" id="UP001201701"/>
    </source>
</evidence>
<name>A0ABS9QPI4_9HYPH</name>
<dbReference type="RefSeq" id="WP_239370839.1">
    <property type="nucleotide sequence ID" value="NZ_JAKREW010000097.1"/>
</dbReference>
<dbReference type="Proteomes" id="UP001201701">
    <property type="component" value="Unassembled WGS sequence"/>
</dbReference>
<accession>A0ABS9QPI4</accession>
<comment type="caution">
    <text evidence="1">The sequence shown here is derived from an EMBL/GenBank/DDBJ whole genome shotgun (WGS) entry which is preliminary data.</text>
</comment>
<gene>
    <name evidence="1" type="ORF">L4923_30505</name>
</gene>
<dbReference type="EMBL" id="JAKREW010000097">
    <property type="protein sequence ID" value="MCG7509367.1"/>
    <property type="molecule type" value="Genomic_DNA"/>
</dbReference>
<evidence type="ECO:0000313" key="1">
    <source>
        <dbReference type="EMBL" id="MCG7509367.1"/>
    </source>
</evidence>
<keyword evidence="2" id="KW-1185">Reference proteome</keyword>
<reference evidence="1 2" key="1">
    <citation type="submission" date="2022-02" db="EMBL/GenBank/DDBJ databases">
        <title>Draft genome sequence of Mezorhizobium retamae strain IRAMC:0171 isolated from Retama raetam nodules.</title>
        <authorList>
            <person name="Bengaied R."/>
            <person name="Sbissi I."/>
            <person name="Huber K."/>
            <person name="Ghodbane F."/>
            <person name="Nouioui I."/>
            <person name="Tarhouni M."/>
            <person name="Gtari M."/>
        </authorList>
    </citation>
    <scope>NUCLEOTIDE SEQUENCE [LARGE SCALE GENOMIC DNA]</scope>
    <source>
        <strain evidence="1 2">IRAMC:0171</strain>
    </source>
</reference>
<evidence type="ECO:0008006" key="3">
    <source>
        <dbReference type="Google" id="ProtNLM"/>
    </source>
</evidence>
<sequence>MTISTKYLGLDVHRDTISIAVADEGRDREIRFFGTIANDGDALLRASVNIGKARS</sequence>
<protein>
    <recommendedName>
        <fullName evidence="3">IS110 family transposase</fullName>
    </recommendedName>
</protein>
<organism evidence="1 2">
    <name type="scientific">Mesorhizobium retamae</name>
    <dbReference type="NCBI Taxonomy" id="2912854"/>
    <lineage>
        <taxon>Bacteria</taxon>
        <taxon>Pseudomonadati</taxon>
        <taxon>Pseudomonadota</taxon>
        <taxon>Alphaproteobacteria</taxon>
        <taxon>Hyphomicrobiales</taxon>
        <taxon>Phyllobacteriaceae</taxon>
        <taxon>Mesorhizobium</taxon>
    </lineage>
</organism>